<dbReference type="HOGENOM" id="CLU_1454685_0_0_1"/>
<dbReference type="Proteomes" id="UP000007129">
    <property type="component" value="Unassembled WGS sequence"/>
</dbReference>
<dbReference type="AlphaFoldDB" id="K2RXA6"/>
<gene>
    <name evidence="1" type="ORF">MPH_03261</name>
</gene>
<name>K2RXA6_MACPH</name>
<reference evidence="1 2" key="1">
    <citation type="journal article" date="2012" name="BMC Genomics">
        <title>Tools to kill: Genome of one of the most destructive plant pathogenic fungi Macrophomina phaseolina.</title>
        <authorList>
            <person name="Islam M.S."/>
            <person name="Haque M.S."/>
            <person name="Islam M.M."/>
            <person name="Emdad E.M."/>
            <person name="Halim A."/>
            <person name="Hossen Q.M.M."/>
            <person name="Hossain M.Z."/>
            <person name="Ahmed B."/>
            <person name="Rahim S."/>
            <person name="Rahman M.S."/>
            <person name="Alam M.M."/>
            <person name="Hou S."/>
            <person name="Wan X."/>
            <person name="Saito J.A."/>
            <person name="Alam M."/>
        </authorList>
    </citation>
    <scope>NUCLEOTIDE SEQUENCE [LARGE SCALE GENOMIC DNA]</scope>
    <source>
        <strain evidence="1 2">MS6</strain>
    </source>
</reference>
<proteinExistence type="predicted"/>
<evidence type="ECO:0000313" key="1">
    <source>
        <dbReference type="EMBL" id="EKG19398.1"/>
    </source>
</evidence>
<evidence type="ECO:0000313" key="2">
    <source>
        <dbReference type="Proteomes" id="UP000007129"/>
    </source>
</evidence>
<accession>K2RXA6</accession>
<dbReference type="EMBL" id="AHHD01000163">
    <property type="protein sequence ID" value="EKG19398.1"/>
    <property type="molecule type" value="Genomic_DNA"/>
</dbReference>
<organism evidence="1 2">
    <name type="scientific">Macrophomina phaseolina (strain MS6)</name>
    <name type="common">Charcoal rot fungus</name>
    <dbReference type="NCBI Taxonomy" id="1126212"/>
    <lineage>
        <taxon>Eukaryota</taxon>
        <taxon>Fungi</taxon>
        <taxon>Dikarya</taxon>
        <taxon>Ascomycota</taxon>
        <taxon>Pezizomycotina</taxon>
        <taxon>Dothideomycetes</taxon>
        <taxon>Dothideomycetes incertae sedis</taxon>
        <taxon>Botryosphaeriales</taxon>
        <taxon>Botryosphaeriaceae</taxon>
        <taxon>Macrophomina</taxon>
    </lineage>
</organism>
<dbReference type="InParanoid" id="K2RXA6"/>
<protein>
    <submittedName>
        <fullName evidence="1">Uncharacterized protein</fullName>
    </submittedName>
</protein>
<dbReference type="VEuPathDB" id="FungiDB:MPH_03261"/>
<comment type="caution">
    <text evidence="1">The sequence shown here is derived from an EMBL/GenBank/DDBJ whole genome shotgun (WGS) entry which is preliminary data.</text>
</comment>
<sequence length="186" mass="19384">MLGFDGFSGGLPGLFFAPSSVFGWRTSSSSENALNEANLDVKTFLLVDFVTPVALEVLAVDTEGWALADVDDAWNVLLLGSVLLLNDEHCVSGVWLGAECLAGFGGGIEASRASARSVEDADERRTDTVVVGFLLEEYLSKSSSSLLAAARLISFASPATEDLEACTVEGLSVPIFLGGGFNGAPT</sequence>